<keyword evidence="2" id="KW-1185">Reference proteome</keyword>
<evidence type="ECO:0000313" key="2">
    <source>
        <dbReference type="Proteomes" id="UP000299102"/>
    </source>
</evidence>
<dbReference type="EMBL" id="BGZK01004116">
    <property type="protein sequence ID" value="GBP06968.1"/>
    <property type="molecule type" value="Genomic_DNA"/>
</dbReference>
<dbReference type="AlphaFoldDB" id="A0A4C1T0J3"/>
<comment type="caution">
    <text evidence="1">The sequence shown here is derived from an EMBL/GenBank/DDBJ whole genome shotgun (WGS) entry which is preliminary data.</text>
</comment>
<accession>A0A4C1T0J3</accession>
<evidence type="ECO:0000313" key="1">
    <source>
        <dbReference type="EMBL" id="GBP06968.1"/>
    </source>
</evidence>
<organism evidence="1 2">
    <name type="scientific">Eumeta variegata</name>
    <name type="common">Bagworm moth</name>
    <name type="synonym">Eumeta japonica</name>
    <dbReference type="NCBI Taxonomy" id="151549"/>
    <lineage>
        <taxon>Eukaryota</taxon>
        <taxon>Metazoa</taxon>
        <taxon>Ecdysozoa</taxon>
        <taxon>Arthropoda</taxon>
        <taxon>Hexapoda</taxon>
        <taxon>Insecta</taxon>
        <taxon>Pterygota</taxon>
        <taxon>Neoptera</taxon>
        <taxon>Endopterygota</taxon>
        <taxon>Lepidoptera</taxon>
        <taxon>Glossata</taxon>
        <taxon>Ditrysia</taxon>
        <taxon>Tineoidea</taxon>
        <taxon>Psychidae</taxon>
        <taxon>Oiketicinae</taxon>
        <taxon>Eumeta</taxon>
    </lineage>
</organism>
<dbReference type="Proteomes" id="UP000299102">
    <property type="component" value="Unassembled WGS sequence"/>
</dbReference>
<name>A0A4C1T0J3_EUMVA</name>
<sequence length="75" mass="8491">MLESAKVVEFEELSNYSDIIEYCAEDLDDADLSNLIENETVACDENLVPDHTETVHDLPIIPIEEEVSIGTHKMR</sequence>
<proteinExistence type="predicted"/>
<gene>
    <name evidence="1" type="ORF">EVAR_69764_1</name>
</gene>
<protein>
    <submittedName>
        <fullName evidence="1">Uncharacterized protein</fullName>
    </submittedName>
</protein>
<reference evidence="1 2" key="1">
    <citation type="journal article" date="2019" name="Commun. Biol.">
        <title>The bagworm genome reveals a unique fibroin gene that provides high tensile strength.</title>
        <authorList>
            <person name="Kono N."/>
            <person name="Nakamura H."/>
            <person name="Ohtoshi R."/>
            <person name="Tomita M."/>
            <person name="Numata K."/>
            <person name="Arakawa K."/>
        </authorList>
    </citation>
    <scope>NUCLEOTIDE SEQUENCE [LARGE SCALE GENOMIC DNA]</scope>
</reference>